<protein>
    <submittedName>
        <fullName evidence="1">Uncharacterized protein</fullName>
    </submittedName>
</protein>
<sequence>MDKLDEEPFVDSFSFHSSRVNRRCSPSSPPAPILSSCAFSRPINSSMDIFWTSPNCSIVDTICRKRLGIARRNFLLTYASSNDSPSSQILLT</sequence>
<dbReference type="AlphaFoldDB" id="A0A0A9DJI0"/>
<evidence type="ECO:0000313" key="1">
    <source>
        <dbReference type="EMBL" id="JAD88719.1"/>
    </source>
</evidence>
<dbReference type="EMBL" id="GBRH01209176">
    <property type="protein sequence ID" value="JAD88719.1"/>
    <property type="molecule type" value="Transcribed_RNA"/>
</dbReference>
<proteinExistence type="predicted"/>
<name>A0A0A9DJI0_ARUDO</name>
<reference evidence="1" key="2">
    <citation type="journal article" date="2015" name="Data Brief">
        <title>Shoot transcriptome of the giant reed, Arundo donax.</title>
        <authorList>
            <person name="Barrero R.A."/>
            <person name="Guerrero F.D."/>
            <person name="Moolhuijzen P."/>
            <person name="Goolsby J.A."/>
            <person name="Tidwell J."/>
            <person name="Bellgard S.E."/>
            <person name="Bellgard M.I."/>
        </authorList>
    </citation>
    <scope>NUCLEOTIDE SEQUENCE</scope>
    <source>
        <tissue evidence="1">Shoot tissue taken approximately 20 cm above the soil surface</tissue>
    </source>
</reference>
<reference evidence="1" key="1">
    <citation type="submission" date="2014-09" db="EMBL/GenBank/DDBJ databases">
        <authorList>
            <person name="Magalhaes I.L.F."/>
            <person name="Oliveira U."/>
            <person name="Santos F.R."/>
            <person name="Vidigal T.H.D.A."/>
            <person name="Brescovit A.D."/>
            <person name="Santos A.J."/>
        </authorList>
    </citation>
    <scope>NUCLEOTIDE SEQUENCE</scope>
    <source>
        <tissue evidence="1">Shoot tissue taken approximately 20 cm above the soil surface</tissue>
    </source>
</reference>
<organism evidence="1">
    <name type="scientific">Arundo donax</name>
    <name type="common">Giant reed</name>
    <name type="synonym">Donax arundinaceus</name>
    <dbReference type="NCBI Taxonomy" id="35708"/>
    <lineage>
        <taxon>Eukaryota</taxon>
        <taxon>Viridiplantae</taxon>
        <taxon>Streptophyta</taxon>
        <taxon>Embryophyta</taxon>
        <taxon>Tracheophyta</taxon>
        <taxon>Spermatophyta</taxon>
        <taxon>Magnoliopsida</taxon>
        <taxon>Liliopsida</taxon>
        <taxon>Poales</taxon>
        <taxon>Poaceae</taxon>
        <taxon>PACMAD clade</taxon>
        <taxon>Arundinoideae</taxon>
        <taxon>Arundineae</taxon>
        <taxon>Arundo</taxon>
    </lineage>
</organism>
<accession>A0A0A9DJI0</accession>